<dbReference type="Proteomes" id="UP000231658">
    <property type="component" value="Unassembled WGS sequence"/>
</dbReference>
<accession>A0A1C3RL44</accession>
<name>A0A1C3RL44_9PROT</name>
<dbReference type="EMBL" id="FLYE01000047">
    <property type="protein sequence ID" value="SCA57978.1"/>
    <property type="molecule type" value="Genomic_DNA"/>
</dbReference>
<feature type="domain" description="FAD/NAD(P)-binding" evidence="5">
    <location>
        <begin position="28"/>
        <end position="310"/>
    </location>
</feature>
<evidence type="ECO:0000313" key="7">
    <source>
        <dbReference type="Proteomes" id="UP000231658"/>
    </source>
</evidence>
<evidence type="ECO:0000256" key="1">
    <source>
        <dbReference type="ARBA" id="ARBA00001974"/>
    </source>
</evidence>
<evidence type="ECO:0000256" key="3">
    <source>
        <dbReference type="ARBA" id="ARBA00022630"/>
    </source>
</evidence>
<keyword evidence="4" id="KW-0274">FAD</keyword>
<reference evidence="6 7" key="1">
    <citation type="submission" date="2016-07" db="EMBL/GenBank/DDBJ databases">
        <authorList>
            <person name="Lefevre C.T."/>
        </authorList>
    </citation>
    <scope>NUCLEOTIDE SEQUENCE [LARGE SCALE GENOMIC DNA]</scope>
    <source>
        <strain evidence="6">PR1</strain>
    </source>
</reference>
<dbReference type="InterPro" id="IPR050260">
    <property type="entry name" value="FAD-bd_OxRdtase"/>
</dbReference>
<dbReference type="RefSeq" id="WP_083223154.1">
    <property type="nucleotide sequence ID" value="NZ_FLYE01000047.1"/>
</dbReference>
<proteinExistence type="inferred from homology"/>
<keyword evidence="7" id="KW-1185">Reference proteome</keyword>
<sequence length="443" mass="47755">MFGLLKKVFAPSENVERSALGNVQNGNYDYVVVGAGPAGVQTVENLRAEDPTGTILLISGEAEPPYSRMAIPYYLIGKVEEDGTYLRKSDTHYDDLNIDYRQGLVKKVDSVASSLKLADGSSIHYGKLCLATGASPIKPPIPGLDNKGVHHCWTLEDARKIIELAHEGAHVVLMGAGFIGCIILEALALRKVNLTVVEMGDRMVPRMLNPTCGNLVKDWCNSHGVSVHTSTKITMVEPNKNDPEDTLLVDLDNGEQIPAHLLVVAAGVRSNVAFLEGSGVEVEEGIKVDAHLQTAVSNIYAAGDVAQGPDFSTGGWSVHAIQPTAADHGRIAAKNMCGHETPYQGSLVMNVLDTLGLISASFGLWEGVPGGDSVERLDAENYRYIRLEFDGDVLIGAQTLGRTDHVGVLRGLIQSRTELGPWKERLMADPHRIMDAYVALSQM</sequence>
<evidence type="ECO:0000259" key="5">
    <source>
        <dbReference type="Pfam" id="PF07992"/>
    </source>
</evidence>
<dbReference type="PRINTS" id="PR00411">
    <property type="entry name" value="PNDRDTASEI"/>
</dbReference>
<dbReference type="Pfam" id="PF07992">
    <property type="entry name" value="Pyr_redox_2"/>
    <property type="match status" value="1"/>
</dbReference>
<organism evidence="6 7">
    <name type="scientific">Candidatus Terasakiella magnetica</name>
    <dbReference type="NCBI Taxonomy" id="1867952"/>
    <lineage>
        <taxon>Bacteria</taxon>
        <taxon>Pseudomonadati</taxon>
        <taxon>Pseudomonadota</taxon>
        <taxon>Alphaproteobacteria</taxon>
        <taxon>Rhodospirillales</taxon>
        <taxon>Terasakiellaceae</taxon>
        <taxon>Terasakiella</taxon>
    </lineage>
</organism>
<dbReference type="InterPro" id="IPR023753">
    <property type="entry name" value="FAD/NAD-binding_dom"/>
</dbReference>
<comment type="similarity">
    <text evidence="2">Belongs to the FAD-dependent oxidoreductase family.</text>
</comment>
<dbReference type="Gene3D" id="3.50.50.60">
    <property type="entry name" value="FAD/NAD(P)-binding domain"/>
    <property type="match status" value="2"/>
</dbReference>
<dbReference type="InterPro" id="IPR036188">
    <property type="entry name" value="FAD/NAD-bd_sf"/>
</dbReference>
<evidence type="ECO:0000256" key="2">
    <source>
        <dbReference type="ARBA" id="ARBA00006442"/>
    </source>
</evidence>
<dbReference type="GO" id="GO:0016491">
    <property type="term" value="F:oxidoreductase activity"/>
    <property type="evidence" value="ECO:0007669"/>
    <property type="project" value="InterPro"/>
</dbReference>
<comment type="cofactor">
    <cofactor evidence="1">
        <name>FAD</name>
        <dbReference type="ChEBI" id="CHEBI:57692"/>
    </cofactor>
</comment>
<evidence type="ECO:0000313" key="6">
    <source>
        <dbReference type="EMBL" id="SCA57978.1"/>
    </source>
</evidence>
<dbReference type="OrthoDB" id="7809559at2"/>
<keyword evidence="3" id="KW-0285">Flavoprotein</keyword>
<gene>
    <name evidence="6" type="ORF">MTBPR1_80032</name>
</gene>
<dbReference type="AlphaFoldDB" id="A0A1C3RL44"/>
<dbReference type="PRINTS" id="PR00368">
    <property type="entry name" value="FADPNR"/>
</dbReference>
<dbReference type="STRING" id="1867952.MTBPR1_80032"/>
<dbReference type="SUPFAM" id="SSF51905">
    <property type="entry name" value="FAD/NAD(P)-binding domain"/>
    <property type="match status" value="2"/>
</dbReference>
<protein>
    <submittedName>
        <fullName evidence="6">FAD-dependent pyridine nucleotide-disulfide oxidoreductase</fullName>
    </submittedName>
</protein>
<evidence type="ECO:0000256" key="4">
    <source>
        <dbReference type="ARBA" id="ARBA00022827"/>
    </source>
</evidence>
<dbReference type="PANTHER" id="PTHR43429:SF3">
    <property type="entry name" value="NITRITE REDUCTASE [NAD(P)H]"/>
    <property type="match status" value="1"/>
</dbReference>
<dbReference type="PANTHER" id="PTHR43429">
    <property type="entry name" value="PYRIDINE NUCLEOTIDE-DISULFIDE OXIDOREDUCTASE DOMAIN-CONTAINING"/>
    <property type="match status" value="1"/>
</dbReference>